<gene>
    <name evidence="4" type="ORF">GTP81_22170</name>
</gene>
<comment type="subcellular location">
    <subcellularLocation>
        <location evidence="1">Cell envelope</location>
    </subcellularLocation>
</comment>
<dbReference type="Gene3D" id="2.40.30.170">
    <property type="match status" value="1"/>
</dbReference>
<dbReference type="EMBL" id="WWCV01000047">
    <property type="protein sequence ID" value="MYN19453.1"/>
    <property type="molecule type" value="Genomic_DNA"/>
</dbReference>
<feature type="domain" description="CusB-like beta-barrel" evidence="3">
    <location>
        <begin position="76"/>
        <end position="150"/>
    </location>
</feature>
<name>A0A845HPQ6_9BURK</name>
<comment type="caution">
    <text evidence="4">The sequence shown here is derived from an EMBL/GenBank/DDBJ whole genome shotgun (WGS) entry which is preliminary data.</text>
</comment>
<dbReference type="SUPFAM" id="SSF111369">
    <property type="entry name" value="HlyD-like secretion proteins"/>
    <property type="match status" value="1"/>
</dbReference>
<dbReference type="Pfam" id="PF25954">
    <property type="entry name" value="Beta-barrel_RND_2"/>
    <property type="match status" value="1"/>
</dbReference>
<evidence type="ECO:0000313" key="4">
    <source>
        <dbReference type="EMBL" id="MYN19453.1"/>
    </source>
</evidence>
<evidence type="ECO:0000256" key="1">
    <source>
        <dbReference type="ARBA" id="ARBA00004196"/>
    </source>
</evidence>
<dbReference type="Proteomes" id="UP000484875">
    <property type="component" value="Unassembled WGS sequence"/>
</dbReference>
<keyword evidence="5" id="KW-1185">Reference proteome</keyword>
<dbReference type="InterPro" id="IPR058792">
    <property type="entry name" value="Beta-barrel_RND_2"/>
</dbReference>
<evidence type="ECO:0000256" key="2">
    <source>
        <dbReference type="ARBA" id="ARBA00023054"/>
    </source>
</evidence>
<proteinExistence type="predicted"/>
<evidence type="ECO:0000313" key="5">
    <source>
        <dbReference type="Proteomes" id="UP000484875"/>
    </source>
</evidence>
<dbReference type="InterPro" id="IPR050465">
    <property type="entry name" value="UPF0194_transport"/>
</dbReference>
<dbReference type="Gene3D" id="2.40.420.20">
    <property type="match status" value="1"/>
</dbReference>
<keyword evidence="2" id="KW-0175">Coiled coil</keyword>
<reference evidence="4 5" key="1">
    <citation type="submission" date="2019-12" db="EMBL/GenBank/DDBJ databases">
        <title>Novel species isolated from a subtropical stream in China.</title>
        <authorList>
            <person name="Lu H."/>
        </authorList>
    </citation>
    <scope>NUCLEOTIDE SEQUENCE [LARGE SCALE GENOMIC DNA]</scope>
    <source>
        <strain evidence="4 5">FT107W</strain>
    </source>
</reference>
<sequence>MARAEAAVLSAAANVDSAQATLSTDSTNLARASIRSPIDGVVLSRSVDPGNAVAASLQAVTLFALAEDLHRLRLLVNVDEADVGAMQAGQQAGFTVSAYADRSYPATVTRVSYGSTITENVVTYVAYLDVDNADLSLRPGMTATAVIRAAQHDNVLLIPNSALRFTPGDTGAAASAGLVSRLMPRLPARAPRQAGMAAAVRRSLWVLRDGRPQELSVTLGISDGRYTEVSGAGLEAGVPVITDQRAAAP</sequence>
<dbReference type="GO" id="GO:0030313">
    <property type="term" value="C:cell envelope"/>
    <property type="evidence" value="ECO:0007669"/>
    <property type="project" value="UniProtKB-SubCell"/>
</dbReference>
<dbReference type="AlphaFoldDB" id="A0A845HPQ6"/>
<organism evidence="4 5">
    <name type="scientific">Duganella vulcania</name>
    <dbReference type="NCBI Taxonomy" id="2692166"/>
    <lineage>
        <taxon>Bacteria</taxon>
        <taxon>Pseudomonadati</taxon>
        <taxon>Pseudomonadota</taxon>
        <taxon>Betaproteobacteria</taxon>
        <taxon>Burkholderiales</taxon>
        <taxon>Oxalobacteraceae</taxon>
        <taxon>Telluria group</taxon>
        <taxon>Duganella</taxon>
    </lineage>
</organism>
<evidence type="ECO:0000259" key="3">
    <source>
        <dbReference type="Pfam" id="PF25954"/>
    </source>
</evidence>
<accession>A0A845HPQ6</accession>
<protein>
    <submittedName>
        <fullName evidence="4">HlyD family efflux transporter periplasmic adaptor subunit</fullName>
    </submittedName>
</protein>
<dbReference type="PANTHER" id="PTHR32347:SF14">
    <property type="entry name" value="EFFLUX SYSTEM COMPONENT YKNX-RELATED"/>
    <property type="match status" value="1"/>
</dbReference>
<dbReference type="PANTHER" id="PTHR32347">
    <property type="entry name" value="EFFLUX SYSTEM COMPONENT YKNX-RELATED"/>
    <property type="match status" value="1"/>
</dbReference>